<dbReference type="AlphaFoldDB" id="A0A1A5YFT5"/>
<dbReference type="GO" id="GO:0016829">
    <property type="term" value="F:lyase activity"/>
    <property type="evidence" value="ECO:0007669"/>
    <property type="project" value="UniProtKB-KW"/>
</dbReference>
<gene>
    <name evidence="6" type="ORF">A7K91_12420</name>
</gene>
<dbReference type="PANTHER" id="PTHR30246:SF1">
    <property type="entry name" value="2-DEHYDRO-3-DEOXY-6-PHOSPHOGALACTONATE ALDOLASE-RELATED"/>
    <property type="match status" value="1"/>
</dbReference>
<name>A0A1A5YFT5_9BACL</name>
<dbReference type="Proteomes" id="UP000092024">
    <property type="component" value="Unassembled WGS sequence"/>
</dbReference>
<dbReference type="NCBIfam" id="TIGR01182">
    <property type="entry name" value="eda"/>
    <property type="match status" value="1"/>
</dbReference>
<comment type="caution">
    <text evidence="6">The sequence shown here is derived from an EMBL/GenBank/DDBJ whole genome shotgun (WGS) entry which is preliminary data.</text>
</comment>
<dbReference type="InterPro" id="IPR013785">
    <property type="entry name" value="Aldolase_TIM"/>
</dbReference>
<evidence type="ECO:0000256" key="4">
    <source>
        <dbReference type="ARBA" id="ARBA00023239"/>
    </source>
</evidence>
<reference evidence="6 7" key="1">
    <citation type="submission" date="2016-05" db="EMBL/GenBank/DDBJ databases">
        <title>Paenibacillus oryzae. sp. nov., isolated from the rice root.</title>
        <authorList>
            <person name="Zhang J."/>
            <person name="Zhang X."/>
        </authorList>
    </citation>
    <scope>NUCLEOTIDE SEQUENCE [LARGE SCALE GENOMIC DNA]</scope>
    <source>
        <strain evidence="6 7">1DrF-4</strain>
    </source>
</reference>
<dbReference type="Pfam" id="PF01081">
    <property type="entry name" value="Aldolase"/>
    <property type="match status" value="1"/>
</dbReference>
<dbReference type="InterPro" id="IPR000887">
    <property type="entry name" value="Aldlse_KDPG_KHG"/>
</dbReference>
<keyword evidence="7" id="KW-1185">Reference proteome</keyword>
<dbReference type="STRING" id="1844972.A7K91_12420"/>
<evidence type="ECO:0000313" key="6">
    <source>
        <dbReference type="EMBL" id="OBR64496.1"/>
    </source>
</evidence>
<sequence length="211" mass="22666">MLELLIKHKIVAIIRGIQDEHADAAARALIDGGIALMEITMNTDGAADMIYRWRKRFGAEAAIGAGTVTDMATARVAAEAGAQFLISPNLDEDVIAFGKEKGISVWPGVMTPTEIVNAVKAGAEAVKLFPMGTLGIGYLREIRGPLNDIPILATGGADLHNIGDYLRSGATAVGLGSKLVHMEWIRDGRFDLLREQARRFVEAVNTDQTNQ</sequence>
<protein>
    <submittedName>
        <fullName evidence="6">2-dehydro-3-deoxyphosphogluconate aldolase</fullName>
    </submittedName>
</protein>
<keyword evidence="5" id="KW-0119">Carbohydrate metabolism</keyword>
<organism evidence="6 7">
    <name type="scientific">Paenibacillus oryzae</name>
    <dbReference type="NCBI Taxonomy" id="1844972"/>
    <lineage>
        <taxon>Bacteria</taxon>
        <taxon>Bacillati</taxon>
        <taxon>Bacillota</taxon>
        <taxon>Bacilli</taxon>
        <taxon>Bacillales</taxon>
        <taxon>Paenibacillaceae</taxon>
        <taxon>Paenibacillus</taxon>
    </lineage>
</organism>
<dbReference type="CDD" id="cd00452">
    <property type="entry name" value="KDPG_aldolase"/>
    <property type="match status" value="1"/>
</dbReference>
<keyword evidence="4" id="KW-0456">Lyase</keyword>
<comment type="pathway">
    <text evidence="1">Carbohydrate acid metabolism.</text>
</comment>
<evidence type="ECO:0000256" key="3">
    <source>
        <dbReference type="ARBA" id="ARBA00011233"/>
    </source>
</evidence>
<evidence type="ECO:0000256" key="2">
    <source>
        <dbReference type="ARBA" id="ARBA00006906"/>
    </source>
</evidence>
<comment type="subunit">
    <text evidence="3">Homotrimer.</text>
</comment>
<dbReference type="Gene3D" id="3.20.20.70">
    <property type="entry name" value="Aldolase class I"/>
    <property type="match status" value="1"/>
</dbReference>
<proteinExistence type="inferred from homology"/>
<comment type="similarity">
    <text evidence="2">Belongs to the KHG/KDPG aldolase family.</text>
</comment>
<evidence type="ECO:0000256" key="5">
    <source>
        <dbReference type="ARBA" id="ARBA00023277"/>
    </source>
</evidence>
<evidence type="ECO:0000256" key="1">
    <source>
        <dbReference type="ARBA" id="ARBA00004761"/>
    </source>
</evidence>
<dbReference type="PANTHER" id="PTHR30246">
    <property type="entry name" value="2-KETO-3-DEOXY-6-PHOSPHOGLUCONATE ALDOLASE"/>
    <property type="match status" value="1"/>
</dbReference>
<dbReference type="SUPFAM" id="SSF51569">
    <property type="entry name" value="Aldolase"/>
    <property type="match status" value="1"/>
</dbReference>
<dbReference type="EMBL" id="LYPA01000065">
    <property type="protein sequence ID" value="OBR64496.1"/>
    <property type="molecule type" value="Genomic_DNA"/>
</dbReference>
<evidence type="ECO:0000313" key="7">
    <source>
        <dbReference type="Proteomes" id="UP000092024"/>
    </source>
</evidence>
<accession>A0A1A5YFT5</accession>